<accession>A0A410G1W8</accession>
<proteinExistence type="predicted"/>
<dbReference type="AlphaFoldDB" id="A0A410G1W8"/>
<dbReference type="KEGG" id="aev:EI546_05605"/>
<protein>
    <submittedName>
        <fullName evidence="1">Uncharacterized protein</fullName>
    </submittedName>
</protein>
<dbReference type="RefSeq" id="WP_128249623.1">
    <property type="nucleotide sequence ID" value="NZ_CP034951.1"/>
</dbReference>
<sequence>MKITSHNLLNGKELGFKFFKKNIKSQIDFRTFITSSNTSDFMDTKRFIQSLELQDPIAAYPAPRVTRGKFNKAMDLANSEQSFVADKTIVSFVAGVSPQYQKDVLNCTLLAQMAANKKYKNGSGDTLKWYQEYIDVLSKLGWVVESADVNTYEAKGSIVKVENVVIDILVSAFGNSYLNIITKTLNALKTSKESKKLIAFETNTNDVQKGCFQLATAVEENSSIMMEVGTFLLSSSNKIKQILFFEFERDKTKLEYINRRATLNVDIFSKYRNDVAAKLDDKVGKYISEIDI</sequence>
<name>A0A410G1W8_9FLAO</name>
<dbReference type="OrthoDB" id="650920at2"/>
<gene>
    <name evidence="1" type="ORF">EI546_05605</name>
</gene>
<dbReference type="Proteomes" id="UP000285517">
    <property type="component" value="Chromosome"/>
</dbReference>
<evidence type="ECO:0000313" key="1">
    <source>
        <dbReference type="EMBL" id="QAA81235.1"/>
    </source>
</evidence>
<reference evidence="1 2" key="1">
    <citation type="submission" date="2019-01" db="EMBL/GenBank/DDBJ databases">
        <title>Complete genome sequencing of Aequorivita sp. H23M31.</title>
        <authorList>
            <person name="Bae J.-W."/>
        </authorList>
    </citation>
    <scope>NUCLEOTIDE SEQUENCE [LARGE SCALE GENOMIC DNA]</scope>
    <source>
        <strain evidence="1 2">H23M31</strain>
    </source>
</reference>
<evidence type="ECO:0000313" key="2">
    <source>
        <dbReference type="Proteomes" id="UP000285517"/>
    </source>
</evidence>
<organism evidence="1 2">
    <name type="scientific">Aequorivita ciconiae</name>
    <dbReference type="NCBI Taxonomy" id="2494375"/>
    <lineage>
        <taxon>Bacteria</taxon>
        <taxon>Pseudomonadati</taxon>
        <taxon>Bacteroidota</taxon>
        <taxon>Flavobacteriia</taxon>
        <taxon>Flavobacteriales</taxon>
        <taxon>Flavobacteriaceae</taxon>
        <taxon>Aequorivita</taxon>
    </lineage>
</organism>
<dbReference type="EMBL" id="CP034951">
    <property type="protein sequence ID" value="QAA81235.1"/>
    <property type="molecule type" value="Genomic_DNA"/>
</dbReference>
<keyword evidence="2" id="KW-1185">Reference proteome</keyword>